<dbReference type="PANTHER" id="PTHR35092">
    <property type="entry name" value="CHLORINASE MJ1651"/>
    <property type="match status" value="1"/>
</dbReference>
<dbReference type="InterPro" id="IPR002747">
    <property type="entry name" value="SAM_OH_AdoTrfase"/>
</dbReference>
<comment type="caution">
    <text evidence="2">The sequence shown here is derived from an EMBL/GenBank/DDBJ whole genome shotgun (WGS) entry which is preliminary data.</text>
</comment>
<protein>
    <recommendedName>
        <fullName evidence="1">S-adenosyl-l-methionine hydroxide adenosyltransferase N-terminal domain-containing protein</fullName>
    </recommendedName>
</protein>
<dbReference type="InterPro" id="IPR046469">
    <property type="entry name" value="SAM_HAT_N"/>
</dbReference>
<dbReference type="SUPFAM" id="SSF102522">
    <property type="entry name" value="Bacterial fluorinating enzyme, N-terminal domain"/>
    <property type="match status" value="1"/>
</dbReference>
<dbReference type="PANTHER" id="PTHR35092:SF1">
    <property type="entry name" value="CHLORINASE MJ1651"/>
    <property type="match status" value="1"/>
</dbReference>
<evidence type="ECO:0000259" key="1">
    <source>
        <dbReference type="Pfam" id="PF01887"/>
    </source>
</evidence>
<proteinExistence type="predicted"/>
<organism evidence="2">
    <name type="scientific">uncultured bacterium</name>
    <name type="common">gcode 4</name>
    <dbReference type="NCBI Taxonomy" id="1234023"/>
    <lineage>
        <taxon>Bacteria</taxon>
        <taxon>environmental samples</taxon>
    </lineage>
</organism>
<name>K1Z494_9BACT</name>
<dbReference type="Gene3D" id="3.40.50.10790">
    <property type="entry name" value="S-adenosyl-l-methionine hydroxide adenosyltransferase, N-terminal"/>
    <property type="match status" value="1"/>
</dbReference>
<accession>K1Z494</accession>
<sequence length="137" mass="15561">MKKTINFAIVTDFGFDYSVASMKGLILSKFPQANIIDIDHSIEKFSILSGAFVLKSIYRHFPPNTIFICVIDPGVGTDRSILCIQIDKYFFVGPNNGVFHYIFRENIDSAVVKKINDHSFAAVSNTFHGRDIWRRPL</sequence>
<gene>
    <name evidence="2" type="ORF">ACD_71C00160G0003</name>
</gene>
<feature type="domain" description="S-adenosyl-l-methionine hydroxide adenosyltransferase N-terminal" evidence="1">
    <location>
        <begin position="8"/>
        <end position="133"/>
    </location>
</feature>
<dbReference type="EMBL" id="AMFJ01028891">
    <property type="protein sequence ID" value="EKD44372.1"/>
    <property type="molecule type" value="Genomic_DNA"/>
</dbReference>
<evidence type="ECO:0000313" key="2">
    <source>
        <dbReference type="EMBL" id="EKD44372.1"/>
    </source>
</evidence>
<dbReference type="Pfam" id="PF01887">
    <property type="entry name" value="SAM_HAT_N"/>
    <property type="match status" value="1"/>
</dbReference>
<dbReference type="AlphaFoldDB" id="K1Z494"/>
<dbReference type="InterPro" id="IPR023228">
    <property type="entry name" value="SAM_OH_AdoTrfase_N_sf"/>
</dbReference>
<reference evidence="2" key="1">
    <citation type="journal article" date="2012" name="Science">
        <title>Fermentation, hydrogen, and sulfur metabolism in multiple uncultivated bacterial phyla.</title>
        <authorList>
            <person name="Wrighton K.C."/>
            <person name="Thomas B.C."/>
            <person name="Sharon I."/>
            <person name="Miller C.S."/>
            <person name="Castelle C.J."/>
            <person name="VerBerkmoes N.C."/>
            <person name="Wilkins M.J."/>
            <person name="Hettich R.L."/>
            <person name="Lipton M.S."/>
            <person name="Williams K.H."/>
            <person name="Long P.E."/>
            <person name="Banfield J.F."/>
        </authorList>
    </citation>
    <scope>NUCLEOTIDE SEQUENCE [LARGE SCALE GENOMIC DNA]</scope>
</reference>